<evidence type="ECO:0000259" key="1">
    <source>
        <dbReference type="Pfam" id="PF02957"/>
    </source>
</evidence>
<dbReference type="Pfam" id="PF02957">
    <property type="entry name" value="TT_ORF2-like"/>
    <property type="match status" value="1"/>
</dbReference>
<evidence type="ECO:0000313" key="3">
    <source>
        <dbReference type="EMBL" id="AZK35856.1"/>
    </source>
</evidence>
<feature type="domain" description="Hepatitis TT virus Orf2/Gyrovirus Vp2 N-terminal" evidence="1">
    <location>
        <begin position="20"/>
        <end position="55"/>
    </location>
</feature>
<gene>
    <name evidence="3" type="primary">ORF2</name>
</gene>
<reference evidence="3" key="1">
    <citation type="journal article" date="2019" name="Sci. Rep.">
        <title>Viral metagenomics revealed novel betatorquevirus species in pediatric inpatients with encephalitis/meningoencephalitis from Ghana.</title>
        <authorList>
            <person name="Eibach D."/>
            <person name="Hogan B."/>
            <person name="Sarpong N."/>
            <person name="Winter D."/>
            <person name="Struck N.S."/>
            <person name="Adu-Sarkodie Y."/>
            <person name="Owusu-Dabo E."/>
            <person name="Schmidt-Chanasit J."/>
            <person name="May J."/>
            <person name="Cadar D."/>
        </authorList>
    </citation>
    <scope>NUCLEOTIDE SEQUENCE</scope>
    <source>
        <strain evidence="2">BNI-700835-G2-SER0</strain>
        <strain evidence="3">BNI-700835-G2-SER28</strain>
    </source>
</reference>
<dbReference type="InterPro" id="IPR004118">
    <property type="entry name" value="HEV_TT_vir_Orf2/Gyrovir_Vp2_N"/>
</dbReference>
<name>A0A3S8RKA9_9VIRU</name>
<organism evidence="3">
    <name type="scientific">Torque teno mini virus 10</name>
    <dbReference type="NCBI Taxonomy" id="2065036"/>
    <lineage>
        <taxon>Viruses</taxon>
        <taxon>Monodnaviria</taxon>
        <taxon>Shotokuvirae</taxon>
        <taxon>Commensaviricota</taxon>
        <taxon>Cardeaviricetes</taxon>
        <taxon>Sanitavirales</taxon>
        <taxon>Anelloviridae</taxon>
        <taxon>Betatorquevirus</taxon>
        <taxon>Betatorquevirus homini10</taxon>
    </lineage>
</organism>
<evidence type="ECO:0000313" key="2">
    <source>
        <dbReference type="EMBL" id="AZK35853.1"/>
    </source>
</evidence>
<dbReference type="EMBL" id="MH017557">
    <property type="protein sequence ID" value="AZK35856.1"/>
    <property type="molecule type" value="Genomic_DNA"/>
</dbReference>
<accession>A0A3S8RKA9</accession>
<sequence>MSYSKQQPSLYTTPNAQDNQLLNSLISNHDLCCGCKDPPSHLTYLLIKKCAPTNFDETEKQIIQQWYGTLPTTTTEAGEETGFDVGDLDALFAGDDADDTG</sequence>
<protein>
    <recommendedName>
        <fullName evidence="1">Hepatitis TT virus Orf2/Gyrovirus Vp2 N-terminal domain-containing protein</fullName>
    </recommendedName>
</protein>
<proteinExistence type="predicted"/>
<dbReference type="EMBL" id="MH017556">
    <property type="protein sequence ID" value="AZK35853.1"/>
    <property type="molecule type" value="Genomic_DNA"/>
</dbReference>